<evidence type="ECO:0000259" key="1">
    <source>
        <dbReference type="Pfam" id="PF13088"/>
    </source>
</evidence>
<dbReference type="InterPro" id="IPR011040">
    <property type="entry name" value="Sialidase"/>
</dbReference>
<organism evidence="2 3">
    <name type="scientific">Membranihabitans marinus</name>
    <dbReference type="NCBI Taxonomy" id="1227546"/>
    <lineage>
        <taxon>Bacteria</taxon>
        <taxon>Pseudomonadati</taxon>
        <taxon>Bacteroidota</taxon>
        <taxon>Saprospiria</taxon>
        <taxon>Saprospirales</taxon>
        <taxon>Saprospiraceae</taxon>
        <taxon>Membranihabitans</taxon>
    </lineage>
</organism>
<dbReference type="PANTHER" id="PTHR43752">
    <property type="entry name" value="BNR/ASP-BOX REPEAT FAMILY PROTEIN"/>
    <property type="match status" value="1"/>
</dbReference>
<dbReference type="Pfam" id="PF13088">
    <property type="entry name" value="BNR_2"/>
    <property type="match status" value="1"/>
</dbReference>
<keyword evidence="2" id="KW-0378">Hydrolase</keyword>
<evidence type="ECO:0000313" key="2">
    <source>
        <dbReference type="EMBL" id="MBY5956940.1"/>
    </source>
</evidence>
<dbReference type="PANTHER" id="PTHR43752:SF2">
    <property type="entry name" value="BNR_ASP-BOX REPEAT FAMILY PROTEIN"/>
    <property type="match status" value="1"/>
</dbReference>
<dbReference type="InterPro" id="IPR036278">
    <property type="entry name" value="Sialidase_sf"/>
</dbReference>
<name>A0A953L7T0_9BACT</name>
<dbReference type="RefSeq" id="WP_222578454.1">
    <property type="nucleotide sequence ID" value="NZ_JAHVHU010000002.1"/>
</dbReference>
<dbReference type="Proteomes" id="UP000753961">
    <property type="component" value="Unassembled WGS sequence"/>
</dbReference>
<dbReference type="GO" id="GO:0016787">
    <property type="term" value="F:hydrolase activity"/>
    <property type="evidence" value="ECO:0007669"/>
    <property type="project" value="UniProtKB-KW"/>
</dbReference>
<dbReference type="EMBL" id="JAHVHU010000002">
    <property type="protein sequence ID" value="MBY5956940.1"/>
    <property type="molecule type" value="Genomic_DNA"/>
</dbReference>
<evidence type="ECO:0000313" key="3">
    <source>
        <dbReference type="Proteomes" id="UP000753961"/>
    </source>
</evidence>
<protein>
    <submittedName>
        <fullName evidence="2">Glycoside hydrolase</fullName>
    </submittedName>
</protein>
<keyword evidence="3" id="KW-1185">Reference proteome</keyword>
<dbReference type="Gene3D" id="2.120.10.10">
    <property type="match status" value="1"/>
</dbReference>
<feature type="domain" description="Sialidase" evidence="1">
    <location>
        <begin position="89"/>
        <end position="351"/>
    </location>
</feature>
<sequence>MNNLQAIFENIILFCALILCFSISVATLDAQSSGPVVTLQLNPGDNNPRNSEGDFVTLKDGSILFIYSHFVGDAPSDFGNSHLASRRSYDNGNTWTDLDEIVVENEGAMNVMSVCLLRLQNGQIALFYARKNSIHDCIPYMRISEDEGLTWSDPVKCITDRPGYFVLNNSRVIQLENGRLLMPVALHESEEVKGGALELQFNNYGKLFCYYSDNNGLTWKRKGRIDVPQGVMAQEPGLIELKDGRVMMYIRTNSGVQYASYSKNKGKKWSEAIPTNIPSPLSPATIVRIPATQDLLLVWNNNGVKKSAYGGKRTPLNLAVSKDEGTTWDLIKTIHSDPDGWYCYTAVHLLNDKEFLLSYCAGNRPAGTGLSITNITKVNLDWVYK</sequence>
<gene>
    <name evidence="2" type="ORF">KUV50_02255</name>
</gene>
<accession>A0A953L7T0</accession>
<dbReference type="AlphaFoldDB" id="A0A953L7T0"/>
<proteinExistence type="predicted"/>
<comment type="caution">
    <text evidence="2">The sequence shown here is derived from an EMBL/GenBank/DDBJ whole genome shotgun (WGS) entry which is preliminary data.</text>
</comment>
<dbReference type="SUPFAM" id="SSF50939">
    <property type="entry name" value="Sialidases"/>
    <property type="match status" value="1"/>
</dbReference>
<reference evidence="2" key="1">
    <citation type="submission" date="2021-06" db="EMBL/GenBank/DDBJ databases">
        <title>44 bacteria genomes isolated from Dapeng, Shenzhen.</title>
        <authorList>
            <person name="Zheng W."/>
            <person name="Yu S."/>
            <person name="Huang Y."/>
        </authorList>
    </citation>
    <scope>NUCLEOTIDE SEQUENCE</scope>
    <source>
        <strain evidence="2">DP5N28-2</strain>
    </source>
</reference>
<dbReference type="CDD" id="cd15482">
    <property type="entry name" value="Sialidase_non-viral"/>
    <property type="match status" value="1"/>
</dbReference>